<comment type="similarity">
    <text evidence="8">Belongs to the ATPase delta chain family.</text>
</comment>
<evidence type="ECO:0000256" key="4">
    <source>
        <dbReference type="ARBA" id="ARBA00023065"/>
    </source>
</evidence>
<dbReference type="GO" id="GO:0046933">
    <property type="term" value="F:proton-transporting ATP synthase activity, rotational mechanism"/>
    <property type="evidence" value="ECO:0007669"/>
    <property type="project" value="UniProtKB-UniRule"/>
</dbReference>
<dbReference type="PANTHER" id="PTHR11910">
    <property type="entry name" value="ATP SYNTHASE DELTA CHAIN"/>
    <property type="match status" value="1"/>
</dbReference>
<reference evidence="9 10" key="1">
    <citation type="submission" date="2019-04" db="EMBL/GenBank/DDBJ databases">
        <title>Complete genome sequencing of Piscirickettsia salmonis strain Psal-009.</title>
        <authorList>
            <person name="Schober I."/>
            <person name="Bunk B."/>
            <person name="Sproer C."/>
            <person name="Carril G.P."/>
            <person name="Riedel T."/>
            <person name="Flores-Herrera P.A."/>
            <person name="Nourdin-Galindo G."/>
            <person name="Marshall S.H."/>
            <person name="Overmann J."/>
        </authorList>
    </citation>
    <scope>NUCLEOTIDE SEQUENCE [LARGE SCALE GENOMIC DNA]</scope>
    <source>
        <strain evidence="9 10">Psal-009</strain>
    </source>
</reference>
<dbReference type="InterPro" id="IPR020781">
    <property type="entry name" value="ATPase_OSCP/d_CS"/>
</dbReference>
<evidence type="ECO:0000313" key="10">
    <source>
        <dbReference type="Proteomes" id="UP000422232"/>
    </source>
</evidence>
<dbReference type="Gene3D" id="1.10.520.20">
    <property type="entry name" value="N-terminal domain of the delta subunit of the F1F0-ATP synthase"/>
    <property type="match status" value="1"/>
</dbReference>
<keyword evidence="4 8" id="KW-0406">Ion transport</keyword>
<comment type="function">
    <text evidence="8">This protein is part of the stalk that links CF(0) to CF(1). It either transmits conformational changes from CF(0) to CF(1) or is implicated in proton conduction.</text>
</comment>
<sequence>MEIVARPYAKAIFELAEESQRCPFWSDVLSTLSDIAAAPATQVILTNPVFPKEKKSAWFLEIAKKVLDVEAINLVKLLAEKDRLVCLPVLKVLYEKHRADAERMLNATVTSAFALASAEQEKIILALEKKYARQVKLNCMVNQALIGGVVIQVGDEVIDGSVKGKLERLVGALTL</sequence>
<organism evidence="9 10">
    <name type="scientific">Piscirickettsia salmonis</name>
    <dbReference type="NCBI Taxonomy" id="1238"/>
    <lineage>
        <taxon>Bacteria</taxon>
        <taxon>Pseudomonadati</taxon>
        <taxon>Pseudomonadota</taxon>
        <taxon>Gammaproteobacteria</taxon>
        <taxon>Thiotrichales</taxon>
        <taxon>Piscirickettsiaceae</taxon>
        <taxon>Piscirickettsia</taxon>
    </lineage>
</organism>
<evidence type="ECO:0000256" key="1">
    <source>
        <dbReference type="ARBA" id="ARBA00004370"/>
    </source>
</evidence>
<name>A0A9Q5VAA3_PISSA</name>
<dbReference type="NCBIfam" id="TIGR01145">
    <property type="entry name" value="ATP_synt_delta"/>
    <property type="match status" value="1"/>
</dbReference>
<accession>A0A9Q5VAA3</accession>
<dbReference type="PROSITE" id="PS00389">
    <property type="entry name" value="ATPASE_DELTA"/>
    <property type="match status" value="1"/>
</dbReference>
<dbReference type="RefSeq" id="WP_016209332.1">
    <property type="nucleotide sequence ID" value="NZ_CP012413.1"/>
</dbReference>
<gene>
    <name evidence="8 9" type="primary">atpH</name>
    <name evidence="9" type="ORF">Psal009_03524</name>
</gene>
<evidence type="ECO:0000256" key="2">
    <source>
        <dbReference type="ARBA" id="ARBA00022448"/>
    </source>
</evidence>
<dbReference type="SUPFAM" id="SSF47928">
    <property type="entry name" value="N-terminal domain of the delta subunit of the F1F0-ATP synthase"/>
    <property type="match status" value="1"/>
</dbReference>
<keyword evidence="8" id="KW-1003">Cell membrane</keyword>
<dbReference type="GO" id="GO:0045259">
    <property type="term" value="C:proton-transporting ATP synthase complex"/>
    <property type="evidence" value="ECO:0007669"/>
    <property type="project" value="UniProtKB-KW"/>
</dbReference>
<evidence type="ECO:0000313" key="9">
    <source>
        <dbReference type="EMBL" id="QGO07566.1"/>
    </source>
</evidence>
<keyword evidence="2 8" id="KW-0813">Transport</keyword>
<evidence type="ECO:0000256" key="5">
    <source>
        <dbReference type="ARBA" id="ARBA00023136"/>
    </source>
</evidence>
<dbReference type="EMBL" id="CP038908">
    <property type="protein sequence ID" value="QGO07566.1"/>
    <property type="molecule type" value="Genomic_DNA"/>
</dbReference>
<dbReference type="GeneID" id="66742435"/>
<dbReference type="Proteomes" id="UP000422232">
    <property type="component" value="Chromosome"/>
</dbReference>
<evidence type="ECO:0000256" key="3">
    <source>
        <dbReference type="ARBA" id="ARBA00022781"/>
    </source>
</evidence>
<keyword evidence="6 8" id="KW-0139">CF(1)</keyword>
<evidence type="ECO:0000256" key="6">
    <source>
        <dbReference type="ARBA" id="ARBA00023196"/>
    </source>
</evidence>
<evidence type="ECO:0000256" key="7">
    <source>
        <dbReference type="ARBA" id="ARBA00023310"/>
    </source>
</evidence>
<comment type="subcellular location">
    <subcellularLocation>
        <location evidence="8">Cell membrane</location>
        <topology evidence="8">Peripheral membrane protein</topology>
    </subcellularLocation>
    <subcellularLocation>
        <location evidence="1">Membrane</location>
    </subcellularLocation>
</comment>
<dbReference type="HAMAP" id="MF_01416">
    <property type="entry name" value="ATP_synth_delta_bact"/>
    <property type="match status" value="1"/>
</dbReference>
<proteinExistence type="inferred from homology"/>
<evidence type="ECO:0000256" key="8">
    <source>
        <dbReference type="HAMAP-Rule" id="MF_01416"/>
    </source>
</evidence>
<dbReference type="Pfam" id="PF00213">
    <property type="entry name" value="OSCP"/>
    <property type="match status" value="1"/>
</dbReference>
<dbReference type="AlphaFoldDB" id="A0A9Q5VAA3"/>
<dbReference type="InterPro" id="IPR000711">
    <property type="entry name" value="ATPase_OSCP/dsu"/>
</dbReference>
<dbReference type="GO" id="GO:0005886">
    <property type="term" value="C:plasma membrane"/>
    <property type="evidence" value="ECO:0007669"/>
    <property type="project" value="UniProtKB-SubCell"/>
</dbReference>
<comment type="function">
    <text evidence="8">F(1)F(0) ATP synthase produces ATP from ADP in the presence of a proton or sodium gradient. F-type ATPases consist of two structural domains, F(1) containing the extramembraneous catalytic core and F(0) containing the membrane proton channel, linked together by a central stalk and a peripheral stalk. During catalysis, ATP synthesis in the catalytic domain of F(1) is coupled via a rotary mechanism of the central stalk subunits to proton translocation.</text>
</comment>
<keyword evidence="5 8" id="KW-0472">Membrane</keyword>
<keyword evidence="10" id="KW-1185">Reference proteome</keyword>
<dbReference type="InterPro" id="IPR026015">
    <property type="entry name" value="ATP_synth_OSCP/delta_N_sf"/>
</dbReference>
<protein>
    <recommendedName>
        <fullName evidence="8">ATP synthase subunit delta</fullName>
    </recommendedName>
    <alternativeName>
        <fullName evidence="8">ATP synthase F(1) sector subunit delta</fullName>
    </alternativeName>
    <alternativeName>
        <fullName evidence="8">F-type ATPase subunit delta</fullName>
        <shortName evidence="8">F-ATPase subunit delta</shortName>
    </alternativeName>
</protein>
<dbReference type="PRINTS" id="PR00125">
    <property type="entry name" value="ATPASEDELTA"/>
</dbReference>
<keyword evidence="7 8" id="KW-0066">ATP synthesis</keyword>
<keyword evidence="3 8" id="KW-0375">Hydrogen ion transport</keyword>
<dbReference type="NCBIfam" id="NF004402">
    <property type="entry name" value="PRK05758.2-2"/>
    <property type="match status" value="1"/>
</dbReference>